<feature type="binding site" evidence="6">
    <location>
        <position position="153"/>
    </location>
    <ligand>
        <name>Zn(2+)</name>
        <dbReference type="ChEBI" id="CHEBI:29105"/>
    </ligand>
</feature>
<evidence type="ECO:0000256" key="4">
    <source>
        <dbReference type="ARBA" id="ARBA00022989"/>
    </source>
</evidence>
<feature type="transmembrane region" description="Helical" evidence="7">
    <location>
        <begin position="132"/>
        <end position="155"/>
    </location>
</feature>
<keyword evidence="9" id="KW-1185">Reference proteome</keyword>
<dbReference type="AlphaFoldDB" id="A0A8S4PMZ3"/>
<evidence type="ECO:0000256" key="2">
    <source>
        <dbReference type="ARBA" id="ARBA00007018"/>
    </source>
</evidence>
<evidence type="ECO:0000313" key="8">
    <source>
        <dbReference type="EMBL" id="CAH1794523.1"/>
    </source>
</evidence>
<reference evidence="8" key="1">
    <citation type="submission" date="2022-03" db="EMBL/GenBank/DDBJ databases">
        <authorList>
            <person name="Martin C."/>
        </authorList>
    </citation>
    <scope>NUCLEOTIDE SEQUENCE</scope>
</reference>
<proteinExistence type="inferred from homology"/>
<keyword evidence="6" id="KW-0862">Zinc</keyword>
<feature type="transmembrane region" description="Helical" evidence="7">
    <location>
        <begin position="167"/>
        <end position="187"/>
    </location>
</feature>
<evidence type="ECO:0000256" key="5">
    <source>
        <dbReference type="ARBA" id="ARBA00023136"/>
    </source>
</evidence>
<feature type="transmembrane region" description="Helical" evidence="7">
    <location>
        <begin position="230"/>
        <end position="250"/>
    </location>
</feature>
<dbReference type="GO" id="GO:0016020">
    <property type="term" value="C:membrane"/>
    <property type="evidence" value="ECO:0007669"/>
    <property type="project" value="UniProtKB-SubCell"/>
</dbReference>
<dbReference type="OrthoDB" id="529367at2759"/>
<dbReference type="EMBL" id="CAIIXF020000009">
    <property type="protein sequence ID" value="CAH1794523.1"/>
    <property type="molecule type" value="Genomic_DNA"/>
</dbReference>
<keyword evidence="5 7" id="KW-0472">Membrane</keyword>
<sequence length="332" mass="37840">MGQYHHENQNLVSRAGKTNGNPGWSYSVLDVEIDRGCHQLKPNNLCIAGSSTENIPLYEFNEVPMWLQHNPYVVSGYRSLLPGSLCLKSLFVWSNESINIWSHLLGFMIFVVLMIYDNAIGVPNHNGSWSDHIIVTLGVLCYQFCMVCSAGYHVFVCHSERASKRWLAVDLTGISIGIIGCYLPAVHYAFYCLSIWRDIYLIIISLLSVAVLVLQLHPHFFHHSWARTRILLYCSLVGYGIIPTVHWVLLSGGLHTELVKLFLPKVTVMYILGVIAFVFYLSKFPERCCPGRFDYLGASHQWWHVTVVVACLWWHDSITSIMDYRIQNPCIS</sequence>
<dbReference type="Proteomes" id="UP000749559">
    <property type="component" value="Unassembled WGS sequence"/>
</dbReference>
<keyword evidence="6" id="KW-0479">Metal-binding</keyword>
<keyword evidence="3 7" id="KW-0812">Transmembrane</keyword>
<keyword evidence="4 7" id="KW-1133">Transmembrane helix</keyword>
<dbReference type="PANTHER" id="PTHR20855:SF15">
    <property type="entry name" value="PROGESTIN AND ADIPOQ RECEPTOR FAMILY MEMBER 3"/>
    <property type="match status" value="1"/>
</dbReference>
<protein>
    <submittedName>
        <fullName evidence="8">Uncharacterized protein</fullName>
    </submittedName>
</protein>
<dbReference type="PANTHER" id="PTHR20855">
    <property type="entry name" value="ADIPOR/PROGESTIN RECEPTOR-RELATED"/>
    <property type="match status" value="1"/>
</dbReference>
<gene>
    <name evidence="8" type="ORF">OFUS_LOCUS19202</name>
</gene>
<feature type="transmembrane region" description="Helical" evidence="7">
    <location>
        <begin position="98"/>
        <end position="116"/>
    </location>
</feature>
<feature type="transmembrane region" description="Helical" evidence="7">
    <location>
        <begin position="262"/>
        <end position="282"/>
    </location>
</feature>
<feature type="transmembrane region" description="Helical" evidence="7">
    <location>
        <begin position="199"/>
        <end position="218"/>
    </location>
</feature>
<comment type="subcellular location">
    <subcellularLocation>
        <location evidence="1">Membrane</location>
        <topology evidence="1">Multi-pass membrane protein</topology>
    </subcellularLocation>
</comment>
<feature type="binding site" evidence="6">
    <location>
        <position position="304"/>
    </location>
    <ligand>
        <name>Zn(2+)</name>
        <dbReference type="ChEBI" id="CHEBI:29105"/>
    </ligand>
</feature>
<dbReference type="GO" id="GO:0046872">
    <property type="term" value="F:metal ion binding"/>
    <property type="evidence" value="ECO:0007669"/>
    <property type="project" value="UniProtKB-KW"/>
</dbReference>
<evidence type="ECO:0000256" key="6">
    <source>
        <dbReference type="PIRSR" id="PIRSR604254-1"/>
    </source>
</evidence>
<dbReference type="InterPro" id="IPR004254">
    <property type="entry name" value="AdipoR/HlyIII-related"/>
</dbReference>
<comment type="similarity">
    <text evidence="2">Belongs to the ADIPOR family.</text>
</comment>
<evidence type="ECO:0000256" key="3">
    <source>
        <dbReference type="ARBA" id="ARBA00022692"/>
    </source>
</evidence>
<dbReference type="GO" id="GO:0038023">
    <property type="term" value="F:signaling receptor activity"/>
    <property type="evidence" value="ECO:0007669"/>
    <property type="project" value="TreeGrafter"/>
</dbReference>
<evidence type="ECO:0000256" key="1">
    <source>
        <dbReference type="ARBA" id="ARBA00004141"/>
    </source>
</evidence>
<evidence type="ECO:0000313" key="9">
    <source>
        <dbReference type="Proteomes" id="UP000749559"/>
    </source>
</evidence>
<name>A0A8S4PMZ3_OWEFU</name>
<comment type="caution">
    <text evidence="8">The sequence shown here is derived from an EMBL/GenBank/DDBJ whole genome shotgun (WGS) entry which is preliminary data.</text>
</comment>
<dbReference type="Pfam" id="PF03006">
    <property type="entry name" value="HlyIII"/>
    <property type="match status" value="1"/>
</dbReference>
<evidence type="ECO:0000256" key="7">
    <source>
        <dbReference type="SAM" id="Phobius"/>
    </source>
</evidence>
<feature type="binding site" evidence="6">
    <location>
        <position position="300"/>
    </location>
    <ligand>
        <name>Zn(2+)</name>
        <dbReference type="ChEBI" id="CHEBI:29105"/>
    </ligand>
</feature>
<organism evidence="8 9">
    <name type="scientific">Owenia fusiformis</name>
    <name type="common">Polychaete worm</name>
    <dbReference type="NCBI Taxonomy" id="6347"/>
    <lineage>
        <taxon>Eukaryota</taxon>
        <taxon>Metazoa</taxon>
        <taxon>Spiralia</taxon>
        <taxon>Lophotrochozoa</taxon>
        <taxon>Annelida</taxon>
        <taxon>Polychaeta</taxon>
        <taxon>Sedentaria</taxon>
        <taxon>Canalipalpata</taxon>
        <taxon>Sabellida</taxon>
        <taxon>Oweniida</taxon>
        <taxon>Oweniidae</taxon>
        <taxon>Owenia</taxon>
    </lineage>
</organism>
<accession>A0A8S4PMZ3</accession>